<dbReference type="Pfam" id="PF00076">
    <property type="entry name" value="RRM_1"/>
    <property type="match status" value="1"/>
</dbReference>
<dbReference type="EMBL" id="CAUOFW020000952">
    <property type="protein sequence ID" value="CAK9139321.1"/>
    <property type="molecule type" value="Genomic_DNA"/>
</dbReference>
<dbReference type="InterPro" id="IPR000504">
    <property type="entry name" value="RRM_dom"/>
</dbReference>
<dbReference type="InterPro" id="IPR012677">
    <property type="entry name" value="Nucleotide-bd_a/b_plait_sf"/>
</dbReference>
<feature type="domain" description="RRM" evidence="3">
    <location>
        <begin position="40"/>
        <end position="108"/>
    </location>
</feature>
<proteinExistence type="predicted"/>
<keyword evidence="5" id="KW-1185">Reference proteome</keyword>
<dbReference type="SUPFAM" id="SSF54928">
    <property type="entry name" value="RNA-binding domain, RBD"/>
    <property type="match status" value="1"/>
</dbReference>
<evidence type="ECO:0000256" key="1">
    <source>
        <dbReference type="ARBA" id="ARBA00022884"/>
    </source>
</evidence>
<evidence type="ECO:0000313" key="4">
    <source>
        <dbReference type="EMBL" id="CAK9139321.1"/>
    </source>
</evidence>
<evidence type="ECO:0000313" key="5">
    <source>
        <dbReference type="Proteomes" id="UP001642360"/>
    </source>
</evidence>
<accession>A0ABC8R2T8</accession>
<dbReference type="InterPro" id="IPR052462">
    <property type="entry name" value="SLIRP/GR-RBP-like"/>
</dbReference>
<dbReference type="GO" id="GO:0003723">
    <property type="term" value="F:RNA binding"/>
    <property type="evidence" value="ECO:0007669"/>
    <property type="project" value="UniProtKB-UniRule"/>
</dbReference>
<dbReference type="InterPro" id="IPR035979">
    <property type="entry name" value="RBD_domain_sf"/>
</dbReference>
<protein>
    <recommendedName>
        <fullName evidence="3">RRM domain-containing protein</fullName>
    </recommendedName>
</protein>
<comment type="caution">
    <text evidence="4">The sequence shown here is derived from an EMBL/GenBank/DDBJ whole genome shotgun (WGS) entry which is preliminary data.</text>
</comment>
<evidence type="ECO:0000259" key="3">
    <source>
        <dbReference type="PROSITE" id="PS50102"/>
    </source>
</evidence>
<evidence type="ECO:0000256" key="2">
    <source>
        <dbReference type="PROSITE-ProRule" id="PRU00176"/>
    </source>
</evidence>
<dbReference type="SMART" id="SM00360">
    <property type="entry name" value="RRM"/>
    <property type="match status" value="1"/>
</dbReference>
<dbReference type="Proteomes" id="UP001642360">
    <property type="component" value="Unassembled WGS sequence"/>
</dbReference>
<name>A0ABC8R2T8_9AQUA</name>
<dbReference type="PANTHER" id="PTHR48027">
    <property type="entry name" value="HETEROGENEOUS NUCLEAR RIBONUCLEOPROTEIN 87F-RELATED"/>
    <property type="match status" value="1"/>
</dbReference>
<dbReference type="AlphaFoldDB" id="A0ABC8R2T8"/>
<gene>
    <name evidence="4" type="ORF">ILEXP_LOCUS6708</name>
</gene>
<dbReference type="PROSITE" id="PS50102">
    <property type="entry name" value="RRM"/>
    <property type="match status" value="1"/>
</dbReference>
<keyword evidence="1 2" id="KW-0694">RNA-binding</keyword>
<dbReference type="Gene3D" id="3.30.70.330">
    <property type="match status" value="1"/>
</dbReference>
<organism evidence="4 5">
    <name type="scientific">Ilex paraguariensis</name>
    <name type="common">yerba mate</name>
    <dbReference type="NCBI Taxonomy" id="185542"/>
    <lineage>
        <taxon>Eukaryota</taxon>
        <taxon>Viridiplantae</taxon>
        <taxon>Streptophyta</taxon>
        <taxon>Embryophyta</taxon>
        <taxon>Tracheophyta</taxon>
        <taxon>Spermatophyta</taxon>
        <taxon>Magnoliopsida</taxon>
        <taxon>eudicotyledons</taxon>
        <taxon>Gunneridae</taxon>
        <taxon>Pentapetalae</taxon>
        <taxon>asterids</taxon>
        <taxon>campanulids</taxon>
        <taxon>Aquifoliales</taxon>
        <taxon>Aquifoliaceae</taxon>
        <taxon>Ilex</taxon>
    </lineage>
</organism>
<sequence>MAFCNRFGSLMRQTISQSSASNGQVPMASMFNAIRCMSSSKLFIGGLSYGVDDQSLKDAFSSFGDVTEARVIIDRDSGRSRGFGFVNLSSDESASSAMSAMDGQVRELNWLANICIPEREFFDVGSLLFSHWMGGSSVSFATDRAGPPRAGGPIYRGGFGNAGRNDGY</sequence>
<reference evidence="4 5" key="1">
    <citation type="submission" date="2024-02" db="EMBL/GenBank/DDBJ databases">
        <authorList>
            <person name="Vignale AGUSTIN F."/>
            <person name="Sosa J E."/>
            <person name="Modenutti C."/>
        </authorList>
    </citation>
    <scope>NUCLEOTIDE SEQUENCE [LARGE SCALE GENOMIC DNA]</scope>
</reference>